<reference evidence="3" key="1">
    <citation type="submission" date="2020-01" db="EMBL/GenBank/DDBJ databases">
        <title>Identification and distribution of gene clusters putatively required for synthesis of sphingolipid metabolism inhibitors in phylogenetically diverse species of the filamentous fungus Fusarium.</title>
        <authorList>
            <person name="Kim H.-S."/>
            <person name="Busman M."/>
            <person name="Brown D.W."/>
            <person name="Divon H."/>
            <person name="Uhlig S."/>
            <person name="Proctor R.H."/>
        </authorList>
    </citation>
    <scope>NUCLEOTIDE SEQUENCE</scope>
    <source>
        <strain evidence="3">NRRL 31653</strain>
    </source>
</reference>
<dbReference type="EMBL" id="LUFC02000279">
    <property type="protein sequence ID" value="KAF4499186.1"/>
    <property type="molecule type" value="Genomic_DNA"/>
</dbReference>
<feature type="compositionally biased region" description="Pro residues" evidence="1">
    <location>
        <begin position="1"/>
        <end position="11"/>
    </location>
</feature>
<feature type="domain" description="Amidase" evidence="2">
    <location>
        <begin position="147"/>
        <end position="279"/>
    </location>
</feature>
<dbReference type="InterPro" id="IPR023631">
    <property type="entry name" value="Amidase_dom"/>
</dbReference>
<evidence type="ECO:0000256" key="1">
    <source>
        <dbReference type="SAM" id="MobiDB-lite"/>
    </source>
</evidence>
<dbReference type="PANTHER" id="PTHR46310">
    <property type="entry name" value="AMIDASE 1"/>
    <property type="match status" value="1"/>
</dbReference>
<name>A0A9P5BIB2_9HYPO</name>
<dbReference type="PANTHER" id="PTHR46310:SF7">
    <property type="entry name" value="AMIDASE 1"/>
    <property type="match status" value="1"/>
</dbReference>
<comment type="caution">
    <text evidence="3">The sequence shown here is derived from an EMBL/GenBank/DDBJ whole genome shotgun (WGS) entry which is preliminary data.</text>
</comment>
<feature type="region of interest" description="Disordered" evidence="1">
    <location>
        <begin position="1"/>
        <end position="26"/>
    </location>
</feature>
<dbReference type="Proteomes" id="UP000737391">
    <property type="component" value="Unassembled WGS sequence"/>
</dbReference>
<organism evidence="3 4">
    <name type="scientific">Fusarium agapanthi</name>
    <dbReference type="NCBI Taxonomy" id="1803897"/>
    <lineage>
        <taxon>Eukaryota</taxon>
        <taxon>Fungi</taxon>
        <taxon>Dikarya</taxon>
        <taxon>Ascomycota</taxon>
        <taxon>Pezizomycotina</taxon>
        <taxon>Sordariomycetes</taxon>
        <taxon>Hypocreomycetidae</taxon>
        <taxon>Hypocreales</taxon>
        <taxon>Nectriaceae</taxon>
        <taxon>Fusarium</taxon>
        <taxon>Fusarium fujikuroi species complex</taxon>
    </lineage>
</organism>
<dbReference type="Gene3D" id="3.90.1300.10">
    <property type="entry name" value="Amidase signature (AS) domain"/>
    <property type="match status" value="1"/>
</dbReference>
<evidence type="ECO:0000313" key="3">
    <source>
        <dbReference type="EMBL" id="KAF4499186.1"/>
    </source>
</evidence>
<gene>
    <name evidence="3" type="ORF">FAGAP_4617</name>
</gene>
<keyword evidence="4" id="KW-1185">Reference proteome</keyword>
<protein>
    <submittedName>
        <fullName evidence="3">Amidase</fullName>
    </submittedName>
</protein>
<dbReference type="AlphaFoldDB" id="A0A9P5BIB2"/>
<accession>A0A9P5BIB2</accession>
<sequence>MSKMEPLPPPLFNTWRPSTSSKSPWLSPSRLWLPLVVLFGLVWILMMPIEPPSSDGPELTDISRSQCSHSSNDMAFLPSSVTVLPSGSFYSDYSEQIGRPRLPEGLADRLQSLGTKRVALVDQSKLGLDALTESPYFATATDFCHIDIAGAKTFASPLAYGEFHGIKSQNAHAIQRLLDLGAVIVGKTGMSQFAGAEDPTGDFVDFHAPWNPRGDALRSPGGSSYGSGTAAGAYDWIDFTIGTDTGGSVRQPAASQSVYGLRPSKGASSVEGTVVIHSTRTWEKPLLTFEAREGSETDQRIMLTKSTGTVSQKLHIISTASTENSRYVSPEFLGLLKTASPIATAIAPATPDVGSFAWGSVILLAKASQLAWNELRDFD</sequence>
<dbReference type="OrthoDB" id="5086410at2759"/>
<evidence type="ECO:0000259" key="2">
    <source>
        <dbReference type="Pfam" id="PF01425"/>
    </source>
</evidence>
<dbReference type="InterPro" id="IPR036928">
    <property type="entry name" value="AS_sf"/>
</dbReference>
<dbReference type="Pfam" id="PF01425">
    <property type="entry name" value="Amidase"/>
    <property type="match status" value="1"/>
</dbReference>
<evidence type="ECO:0000313" key="4">
    <source>
        <dbReference type="Proteomes" id="UP000737391"/>
    </source>
</evidence>
<proteinExistence type="predicted"/>
<dbReference type="SUPFAM" id="SSF75304">
    <property type="entry name" value="Amidase signature (AS) enzymes"/>
    <property type="match status" value="1"/>
</dbReference>
<feature type="compositionally biased region" description="Low complexity" evidence="1">
    <location>
        <begin position="16"/>
        <end position="26"/>
    </location>
</feature>